<sequence length="107" mass="12220">TKNLTTFTLYSKVQMEDDSLLSQILNLANLFKHYNVNWDKVIFDSKNEAYLYADEIQVSLGKKENYDEEISALSSVLAKVEKNGQTGEIDLRNYKVGGDVILKQPKK</sequence>
<dbReference type="AlphaFoldDB" id="K1TIN6"/>
<name>K1TIN6_9ZZZZ</name>
<proteinExistence type="predicted"/>
<accession>K1TIN6</accession>
<evidence type="ECO:0000313" key="1">
    <source>
        <dbReference type="EMBL" id="EKC69673.1"/>
    </source>
</evidence>
<evidence type="ECO:0008006" key="2">
    <source>
        <dbReference type="Google" id="ProtNLM"/>
    </source>
</evidence>
<dbReference type="EMBL" id="AJWZ01002906">
    <property type="protein sequence ID" value="EKC69673.1"/>
    <property type="molecule type" value="Genomic_DNA"/>
</dbReference>
<feature type="non-terminal residue" evidence="1">
    <location>
        <position position="1"/>
    </location>
</feature>
<comment type="caution">
    <text evidence="1">The sequence shown here is derived from an EMBL/GenBank/DDBJ whole genome shotgun (WGS) entry which is preliminary data.</text>
</comment>
<protein>
    <recommendedName>
        <fullName evidence="2">Cell division protein FtsQ</fullName>
    </recommendedName>
</protein>
<gene>
    <name evidence="1" type="ORF">OBE_04296</name>
</gene>
<reference evidence="1" key="1">
    <citation type="journal article" date="2013" name="Environ. Microbiol.">
        <title>Microbiota from the distal guts of lean and obese adolescents exhibit partial functional redundancy besides clear differences in community structure.</title>
        <authorList>
            <person name="Ferrer M."/>
            <person name="Ruiz A."/>
            <person name="Lanza F."/>
            <person name="Haange S.B."/>
            <person name="Oberbach A."/>
            <person name="Till H."/>
            <person name="Bargiela R."/>
            <person name="Campoy C."/>
            <person name="Segura M.T."/>
            <person name="Richter M."/>
            <person name="von Bergen M."/>
            <person name="Seifert J."/>
            <person name="Suarez A."/>
        </authorList>
    </citation>
    <scope>NUCLEOTIDE SEQUENCE</scope>
</reference>
<organism evidence="1">
    <name type="scientific">human gut metagenome</name>
    <dbReference type="NCBI Taxonomy" id="408170"/>
    <lineage>
        <taxon>unclassified sequences</taxon>
        <taxon>metagenomes</taxon>
        <taxon>organismal metagenomes</taxon>
    </lineage>
</organism>